<evidence type="ECO:0000256" key="2">
    <source>
        <dbReference type="ARBA" id="ARBA00022692"/>
    </source>
</evidence>
<keyword evidence="9" id="KW-1185">Reference proteome</keyword>
<dbReference type="OrthoDB" id="3936150at2759"/>
<feature type="transmembrane region" description="Helical" evidence="6">
    <location>
        <begin position="429"/>
        <end position="451"/>
    </location>
</feature>
<protein>
    <submittedName>
        <fullName evidence="10">Organic cation transporter-like protein</fullName>
    </submittedName>
</protein>
<dbReference type="InterPro" id="IPR020846">
    <property type="entry name" value="MFS_dom"/>
</dbReference>
<evidence type="ECO:0000259" key="8">
    <source>
        <dbReference type="PROSITE" id="PS50850"/>
    </source>
</evidence>
<keyword evidence="2 6" id="KW-0812">Transmembrane</keyword>
<feature type="transmembrane region" description="Helical" evidence="6">
    <location>
        <begin position="524"/>
        <end position="548"/>
    </location>
</feature>
<evidence type="ECO:0000256" key="6">
    <source>
        <dbReference type="SAM" id="Phobius"/>
    </source>
</evidence>
<feature type="transmembrane region" description="Helical" evidence="6">
    <location>
        <begin position="463"/>
        <end position="483"/>
    </location>
</feature>
<evidence type="ECO:0000256" key="4">
    <source>
        <dbReference type="ARBA" id="ARBA00023136"/>
    </source>
</evidence>
<evidence type="ECO:0000313" key="9">
    <source>
        <dbReference type="Proteomes" id="UP000694866"/>
    </source>
</evidence>
<feature type="region of interest" description="Disordered" evidence="5">
    <location>
        <begin position="340"/>
        <end position="391"/>
    </location>
</feature>
<organism evidence="9 10">
    <name type="scientific">Fopius arisanus</name>
    <dbReference type="NCBI Taxonomy" id="64838"/>
    <lineage>
        <taxon>Eukaryota</taxon>
        <taxon>Metazoa</taxon>
        <taxon>Ecdysozoa</taxon>
        <taxon>Arthropoda</taxon>
        <taxon>Hexapoda</taxon>
        <taxon>Insecta</taxon>
        <taxon>Pterygota</taxon>
        <taxon>Neoptera</taxon>
        <taxon>Endopterygota</taxon>
        <taxon>Hymenoptera</taxon>
        <taxon>Apocrita</taxon>
        <taxon>Ichneumonoidea</taxon>
        <taxon>Braconidae</taxon>
        <taxon>Opiinae</taxon>
        <taxon>Fopius</taxon>
    </lineage>
</organism>
<feature type="region of interest" description="Disordered" evidence="5">
    <location>
        <begin position="279"/>
        <end position="298"/>
    </location>
</feature>
<name>A0A9R1SUZ0_9HYME</name>
<dbReference type="Pfam" id="PF07690">
    <property type="entry name" value="MFS_1"/>
    <property type="match status" value="1"/>
</dbReference>
<evidence type="ECO:0000313" key="10">
    <source>
        <dbReference type="RefSeq" id="XP_011297590.1"/>
    </source>
</evidence>
<sequence>MSIEGTRVGCFQVLLLFLLAINCIIVAMSHALPAFHNYTPRFYCESLNGSNRRYGCARGEEGGNSTIGDAMEFCQTEYKFVADRGEESVVTDWGLVCERSYLRDLANIVYYVGVSIGALVAGITADRFGRLPVLAICLYAQGTMAVATYIVQSYPVFVGLRGLQGIFAQGLHASTYILILELFPTKFRTLVFTVMGIAWALGLELLAGLSYIILDWRILQLAVSVPTAITVLYVGIIPESPRWLMAKGKTTEADMALENITKYNACCCGSKVRREIVTDNSENTTPVTSSRKSRVFDDSKDLNESEAVNLLTPTNSAHRNSRRISLRAISENLEKRISNLTPEVSAEGNSGELEIGEPSTSHSNRNSKLLPDDTIVSETGNVAGPSDPISIEMDIKPMENHASEKRVIEDDETEKLSQSDSYRSANLRVVKYSGAIAVQWYSTSLANAIVLKSTPNLLENRHINFAVGGIIELVIYLVIYFVLSRHGRRLPLGIFQSLNSVICMVIAGLVFLPRLTAFWIGAQSIARTTLLLLGRVTTTSTVGTVYLYTVEIFPTVLRGTCLGVFTVFGTIGYIGAPYISAVGHCVPMGEFMLAAILCLVAGLACLVMPETVSKVLPDTIKETGRLTTGKNICDANGREDAAAERELLREKLFSEDWVDAGNGIIVNFTENKN</sequence>
<feature type="transmembrane region" description="Helical" evidence="6">
    <location>
        <begin position="132"/>
        <end position="151"/>
    </location>
</feature>
<comment type="subcellular location">
    <subcellularLocation>
        <location evidence="1">Membrane</location>
        <topology evidence="1">Multi-pass membrane protein</topology>
    </subcellularLocation>
</comment>
<feature type="compositionally biased region" description="Polar residues" evidence="5">
    <location>
        <begin position="279"/>
        <end position="290"/>
    </location>
</feature>
<proteinExistence type="predicted"/>
<accession>A0A9R1SUZ0</accession>
<dbReference type="GO" id="GO:0022857">
    <property type="term" value="F:transmembrane transporter activity"/>
    <property type="evidence" value="ECO:0007669"/>
    <property type="project" value="InterPro"/>
</dbReference>
<evidence type="ECO:0000256" key="1">
    <source>
        <dbReference type="ARBA" id="ARBA00004141"/>
    </source>
</evidence>
<keyword evidence="4 6" id="KW-0472">Membrane</keyword>
<feature type="transmembrane region" description="Helical" evidence="6">
    <location>
        <begin position="560"/>
        <end position="579"/>
    </location>
</feature>
<feature type="transmembrane region" description="Helical" evidence="6">
    <location>
        <begin position="591"/>
        <end position="608"/>
    </location>
</feature>
<feature type="transmembrane region" description="Helical" evidence="6">
    <location>
        <begin position="490"/>
        <end position="512"/>
    </location>
</feature>
<feature type="transmembrane region" description="Helical" evidence="6">
    <location>
        <begin position="218"/>
        <end position="237"/>
    </location>
</feature>
<dbReference type="Gene3D" id="1.20.1250.20">
    <property type="entry name" value="MFS general substrate transporter like domains"/>
    <property type="match status" value="2"/>
</dbReference>
<keyword evidence="3 6" id="KW-1133">Transmembrane helix</keyword>
<gene>
    <name evidence="10" type="primary">LOC105263226</name>
</gene>
<dbReference type="InterPro" id="IPR036259">
    <property type="entry name" value="MFS_trans_sf"/>
</dbReference>
<evidence type="ECO:0000256" key="7">
    <source>
        <dbReference type="SAM" id="SignalP"/>
    </source>
</evidence>
<reference evidence="10" key="1">
    <citation type="submission" date="2025-08" db="UniProtKB">
        <authorList>
            <consortium name="RefSeq"/>
        </authorList>
    </citation>
    <scope>IDENTIFICATION</scope>
    <source>
        <strain evidence="10">USDA-PBARC FA_bdor</strain>
        <tissue evidence="10">Whole organism</tissue>
    </source>
</reference>
<feature type="chain" id="PRO_5040410206" evidence="7">
    <location>
        <begin position="32"/>
        <end position="673"/>
    </location>
</feature>
<evidence type="ECO:0000256" key="5">
    <source>
        <dbReference type="SAM" id="MobiDB-lite"/>
    </source>
</evidence>
<dbReference type="Proteomes" id="UP000694866">
    <property type="component" value="Unplaced"/>
</dbReference>
<feature type="signal peptide" evidence="7">
    <location>
        <begin position="1"/>
        <end position="31"/>
    </location>
</feature>
<dbReference type="GO" id="GO:0016020">
    <property type="term" value="C:membrane"/>
    <property type="evidence" value="ECO:0007669"/>
    <property type="project" value="UniProtKB-SubCell"/>
</dbReference>
<feature type="transmembrane region" description="Helical" evidence="6">
    <location>
        <begin position="190"/>
        <end position="212"/>
    </location>
</feature>
<dbReference type="InterPro" id="IPR011701">
    <property type="entry name" value="MFS"/>
</dbReference>
<feature type="domain" description="Major facilitator superfamily (MFS) profile" evidence="8">
    <location>
        <begin position="15"/>
        <end position="613"/>
    </location>
</feature>
<dbReference type="PROSITE" id="PS50850">
    <property type="entry name" value="MFS"/>
    <property type="match status" value="1"/>
</dbReference>
<dbReference type="GeneID" id="105263226"/>
<feature type="transmembrane region" description="Helical" evidence="6">
    <location>
        <begin position="108"/>
        <end position="125"/>
    </location>
</feature>
<feature type="transmembrane region" description="Helical" evidence="6">
    <location>
        <begin position="163"/>
        <end position="183"/>
    </location>
</feature>
<dbReference type="RefSeq" id="XP_011297590.1">
    <property type="nucleotide sequence ID" value="XM_011299288.1"/>
</dbReference>
<dbReference type="SUPFAM" id="SSF103473">
    <property type="entry name" value="MFS general substrate transporter"/>
    <property type="match status" value="1"/>
</dbReference>
<keyword evidence="7" id="KW-0732">Signal</keyword>
<feature type="compositionally biased region" description="Polar residues" evidence="5">
    <location>
        <begin position="358"/>
        <end position="367"/>
    </location>
</feature>
<dbReference type="AlphaFoldDB" id="A0A9R1SUZ0"/>
<dbReference type="KEGG" id="fas:105263226"/>
<evidence type="ECO:0000256" key="3">
    <source>
        <dbReference type="ARBA" id="ARBA00022989"/>
    </source>
</evidence>
<dbReference type="PANTHER" id="PTHR24064">
    <property type="entry name" value="SOLUTE CARRIER FAMILY 22 MEMBER"/>
    <property type="match status" value="1"/>
</dbReference>